<name>A0ABP8U660_9ACTN</name>
<protein>
    <submittedName>
        <fullName evidence="1">Uncharacterized protein</fullName>
    </submittedName>
</protein>
<organism evidence="1 2">
    <name type="scientific">Actinoallomurus vinaceus</name>
    <dbReference type="NCBI Taxonomy" id="1080074"/>
    <lineage>
        <taxon>Bacteria</taxon>
        <taxon>Bacillati</taxon>
        <taxon>Actinomycetota</taxon>
        <taxon>Actinomycetes</taxon>
        <taxon>Streptosporangiales</taxon>
        <taxon>Thermomonosporaceae</taxon>
        <taxon>Actinoallomurus</taxon>
    </lineage>
</organism>
<reference evidence="2" key="1">
    <citation type="journal article" date="2019" name="Int. J. Syst. Evol. Microbiol.">
        <title>The Global Catalogue of Microorganisms (GCM) 10K type strain sequencing project: providing services to taxonomists for standard genome sequencing and annotation.</title>
        <authorList>
            <consortium name="The Broad Institute Genomics Platform"/>
            <consortium name="The Broad Institute Genome Sequencing Center for Infectious Disease"/>
            <person name="Wu L."/>
            <person name="Ma J."/>
        </authorList>
    </citation>
    <scope>NUCLEOTIDE SEQUENCE [LARGE SCALE GENOMIC DNA]</scope>
    <source>
        <strain evidence="2">JCM 17939</strain>
    </source>
</reference>
<proteinExistence type="predicted"/>
<dbReference type="Proteomes" id="UP001501442">
    <property type="component" value="Unassembled WGS sequence"/>
</dbReference>
<gene>
    <name evidence="1" type="ORF">GCM10023196_014880</name>
</gene>
<accession>A0ABP8U660</accession>
<evidence type="ECO:0000313" key="2">
    <source>
        <dbReference type="Proteomes" id="UP001501442"/>
    </source>
</evidence>
<comment type="caution">
    <text evidence="1">The sequence shown here is derived from an EMBL/GenBank/DDBJ whole genome shotgun (WGS) entry which is preliminary data.</text>
</comment>
<keyword evidence="2" id="KW-1185">Reference proteome</keyword>
<sequence length="62" mass="6665">MQPCGHTFWLPAPLWPRAQGGQAEKLARRFAAAGSAVIVGGRRTDLLDQLAAEGFSRPFPST</sequence>
<evidence type="ECO:0000313" key="1">
    <source>
        <dbReference type="EMBL" id="GAA4622483.1"/>
    </source>
</evidence>
<dbReference type="EMBL" id="BAABHK010000002">
    <property type="protein sequence ID" value="GAA4622483.1"/>
    <property type="molecule type" value="Genomic_DNA"/>
</dbReference>